<reference evidence="1 2" key="1">
    <citation type="journal article" date="2010" name="Stand. Genomic Sci.">
        <title>Complete genome sequence of Spirochaeta smaragdinae type strain (SEBR 4228).</title>
        <authorList>
            <person name="Mavromatis K."/>
            <person name="Yasawong M."/>
            <person name="Chertkov O."/>
            <person name="Lapidus A."/>
            <person name="Lucas S."/>
            <person name="Nolan M."/>
            <person name="Del Rio T.G."/>
            <person name="Tice H."/>
            <person name="Cheng J.F."/>
            <person name="Pitluck S."/>
            <person name="Liolios K."/>
            <person name="Ivanova N."/>
            <person name="Tapia R."/>
            <person name="Han C."/>
            <person name="Bruce D."/>
            <person name="Goodwin L."/>
            <person name="Pati A."/>
            <person name="Chen A."/>
            <person name="Palaniappan K."/>
            <person name="Land M."/>
            <person name="Hauser L."/>
            <person name="Chang Y.J."/>
            <person name="Jeffries C.D."/>
            <person name="Detter J.C."/>
            <person name="Rohde M."/>
            <person name="Brambilla E."/>
            <person name="Spring S."/>
            <person name="Goker M."/>
            <person name="Sikorski J."/>
            <person name="Woyke T."/>
            <person name="Bristow J."/>
            <person name="Eisen J.A."/>
            <person name="Markowitz V."/>
            <person name="Hugenholtz P."/>
            <person name="Klenk H.P."/>
            <person name="Kyrpides N.C."/>
        </authorList>
    </citation>
    <scope>NUCLEOTIDE SEQUENCE [LARGE SCALE GENOMIC DNA]</scope>
    <source>
        <strain evidence="2">DSM 11293 / JCM 15392 / SEBR 4228</strain>
    </source>
</reference>
<evidence type="ECO:0000313" key="1">
    <source>
        <dbReference type="EMBL" id="ADK81277.1"/>
    </source>
</evidence>
<protein>
    <submittedName>
        <fullName evidence="1">Uncharacterized protein</fullName>
    </submittedName>
</protein>
<gene>
    <name evidence="1" type="ordered locus">Spirs_2157</name>
</gene>
<keyword evidence="2" id="KW-1185">Reference proteome</keyword>
<dbReference type="EMBL" id="CP002116">
    <property type="protein sequence ID" value="ADK81277.1"/>
    <property type="molecule type" value="Genomic_DNA"/>
</dbReference>
<organism evidence="1 2">
    <name type="scientific">Sediminispirochaeta smaragdinae (strain DSM 11293 / JCM 15392 / SEBR 4228)</name>
    <name type="common">Spirochaeta smaragdinae</name>
    <dbReference type="NCBI Taxonomy" id="573413"/>
    <lineage>
        <taxon>Bacteria</taxon>
        <taxon>Pseudomonadati</taxon>
        <taxon>Spirochaetota</taxon>
        <taxon>Spirochaetia</taxon>
        <taxon>Spirochaetales</taxon>
        <taxon>Spirochaetaceae</taxon>
        <taxon>Sediminispirochaeta</taxon>
    </lineage>
</organism>
<dbReference type="AlphaFoldDB" id="E1R391"/>
<accession>E1R391</accession>
<proteinExistence type="predicted"/>
<sequence length="489" mass="54796">MLVTRIDLSLLFSHVKKKIAIIGKITQVSFLVIVCVETRVSCISLLLFAAMSGLPLMGETSQVVRLNDKEVLVRNSFSSSVMRGGVLLSKSEGMQSDINFDWWFVSPLLFIGRMKPAGTLSLLRSPLAQGADSDHFSEPYSLIQDSSLSLGGHYGATLFPFQALSLLYFNDEKRITLGLEQRIKVNAPGNAYILFHPQCFLLRSLASESALGEAAWFVEPVPFPGSFWQIAGTEMVSCWQGSGSSSTSIELGMELWNASTPTSERGWYGRGRSRIRAKAWSCSSFFGYRSSRFIDAKGDLLPAFSVFAMDATLGKERILCLEGRFRREQARSPCQGGEVVPMKIEREVGLKKQWEAIKASCSLSENVSIDSFGAWKQNTELKTSMDGEEIALHRFTFSYGSELSATWIRETKEQRIAKSEEGRAMFEMEVSRNDVSLSTQLRQHYSSIDGFDALLWRFTIMLPLAGGTVSFRFDDGEKKSWRLEWRYSL</sequence>
<evidence type="ECO:0000313" key="2">
    <source>
        <dbReference type="Proteomes" id="UP000002318"/>
    </source>
</evidence>
<dbReference type="KEGG" id="ssm:Spirs_2157"/>
<name>E1R391_SEDSS</name>
<dbReference type="HOGENOM" id="CLU_557680_0_0_12"/>
<dbReference type="Proteomes" id="UP000002318">
    <property type="component" value="Chromosome"/>
</dbReference>